<dbReference type="AlphaFoldDB" id="A0A7U2NGK4"/>
<name>A0A7U2NGK4_FLAPS</name>
<reference evidence="1 2" key="1">
    <citation type="submission" date="2020-07" db="EMBL/GenBank/DDBJ databases">
        <title>Genomic characterization of Flavobacterium psychrophilum strains.</title>
        <authorList>
            <person name="Castillo D."/>
            <person name="Jorgensen J."/>
            <person name="Middelboe M."/>
        </authorList>
    </citation>
    <scope>NUCLEOTIDE SEQUENCE [LARGE SCALE GENOMIC DNA]</scope>
    <source>
        <strain evidence="1 2">FPS-R7</strain>
    </source>
</reference>
<dbReference type="RefSeq" id="WP_165607153.1">
    <property type="nucleotide sequence ID" value="NZ_CP059075.1"/>
</dbReference>
<proteinExistence type="predicted"/>
<organism evidence="1 2">
    <name type="scientific">Flavobacterium psychrophilum</name>
    <dbReference type="NCBI Taxonomy" id="96345"/>
    <lineage>
        <taxon>Bacteria</taxon>
        <taxon>Pseudomonadati</taxon>
        <taxon>Bacteroidota</taxon>
        <taxon>Flavobacteriia</taxon>
        <taxon>Flavobacteriales</taxon>
        <taxon>Flavobacteriaceae</taxon>
        <taxon>Flavobacterium</taxon>
    </lineage>
</organism>
<gene>
    <name evidence="1" type="ORF">H0H26_04010</name>
</gene>
<dbReference type="Proteomes" id="UP000596329">
    <property type="component" value="Chromosome"/>
</dbReference>
<dbReference type="EMBL" id="CP059075">
    <property type="protein sequence ID" value="QRE04766.1"/>
    <property type="molecule type" value="Genomic_DNA"/>
</dbReference>
<sequence length="56" mass="6666">MKNDVIKRNIEKYRNSFLYEISSIKTEIKIEITGIEKRKNGIIKSEYLEDGTIRFV</sequence>
<accession>A0A7U2NGK4</accession>
<evidence type="ECO:0000313" key="1">
    <source>
        <dbReference type="EMBL" id="QRE04766.1"/>
    </source>
</evidence>
<evidence type="ECO:0000313" key="2">
    <source>
        <dbReference type="Proteomes" id="UP000596329"/>
    </source>
</evidence>
<protein>
    <submittedName>
        <fullName evidence="1">Uncharacterized protein</fullName>
    </submittedName>
</protein>